<dbReference type="Proteomes" id="UP001500707">
    <property type="component" value="Unassembled WGS sequence"/>
</dbReference>
<dbReference type="RefSeq" id="WP_346186873.1">
    <property type="nucleotide sequence ID" value="NZ_BAABCE010000059.1"/>
</dbReference>
<evidence type="ECO:0000259" key="1">
    <source>
        <dbReference type="Pfam" id="PF08714"/>
    </source>
</evidence>
<comment type="caution">
    <text evidence="2">The sequence shown here is derived from an EMBL/GenBank/DDBJ whole genome shotgun (WGS) entry which is preliminary data.</text>
</comment>
<keyword evidence="3" id="KW-1185">Reference proteome</keyword>
<reference evidence="3" key="1">
    <citation type="journal article" date="2019" name="Int. J. Syst. Evol. Microbiol.">
        <title>The Global Catalogue of Microorganisms (GCM) 10K type strain sequencing project: providing services to taxonomists for standard genome sequencing and annotation.</title>
        <authorList>
            <consortium name="The Broad Institute Genomics Platform"/>
            <consortium name="The Broad Institute Genome Sequencing Center for Infectious Disease"/>
            <person name="Wu L."/>
            <person name="Ma J."/>
        </authorList>
    </citation>
    <scope>NUCLEOTIDE SEQUENCE [LARGE SCALE GENOMIC DNA]</scope>
    <source>
        <strain evidence="3">JCM 17656</strain>
    </source>
</reference>
<gene>
    <name evidence="2" type="primary">fae_2</name>
    <name evidence="2" type="ORF">GCM10022295_93170</name>
</gene>
<name>A0ABP6Z4F4_9ACTN</name>
<dbReference type="NCBIfam" id="TIGR03126">
    <property type="entry name" value="one_C_fae"/>
    <property type="match status" value="1"/>
</dbReference>
<protein>
    <submittedName>
        <fullName evidence="2">Formaldehyde-activating enzyme</fullName>
    </submittedName>
</protein>
<sequence length="192" mass="20885">MSQNFAGKVIFMQIGEGVIGEGYHLAHVITVCGYREGPVGAAWVAALGSPMQDHVPSVATLQPNLPVKPMTLFITKSTVKNARHRHLTWGPVQLGVACGVADALEEKLFSRADVDRMLILAYVWVDPAAVLSSILFENNRRATLAALNNGVEGYPAVDDILVARNDPRNANYQAQSNLDKERGSVFNRVHPI</sequence>
<dbReference type="InterPro" id="IPR014826">
    <property type="entry name" value="HCHO-activating_enzyme"/>
</dbReference>
<evidence type="ECO:0000313" key="3">
    <source>
        <dbReference type="Proteomes" id="UP001500707"/>
    </source>
</evidence>
<dbReference type="Pfam" id="PF08714">
    <property type="entry name" value="Fae"/>
    <property type="match status" value="1"/>
</dbReference>
<organism evidence="2 3">
    <name type="scientific">Streptomyces osmaniensis</name>
    <dbReference type="NCBI Taxonomy" id="593134"/>
    <lineage>
        <taxon>Bacteria</taxon>
        <taxon>Bacillati</taxon>
        <taxon>Actinomycetota</taxon>
        <taxon>Actinomycetes</taxon>
        <taxon>Kitasatosporales</taxon>
        <taxon>Streptomycetaceae</taxon>
        <taxon>Streptomyces</taxon>
    </lineage>
</organism>
<proteinExistence type="predicted"/>
<evidence type="ECO:0000313" key="2">
    <source>
        <dbReference type="EMBL" id="GAA3598387.1"/>
    </source>
</evidence>
<dbReference type="EMBL" id="BAABCE010000059">
    <property type="protein sequence ID" value="GAA3598387.1"/>
    <property type="molecule type" value="Genomic_DNA"/>
</dbReference>
<feature type="domain" description="Formaldehyde-activating enzyme" evidence="1">
    <location>
        <begin position="14"/>
        <end position="166"/>
    </location>
</feature>
<accession>A0ABP6Z4F4</accession>